<gene>
    <name evidence="1" type="ORF">IM660_01240</name>
</gene>
<keyword evidence="2" id="KW-1185">Reference proteome</keyword>
<dbReference type="Proteomes" id="UP000593758">
    <property type="component" value="Chromosome"/>
</dbReference>
<dbReference type="RefSeq" id="WP_193497641.1">
    <property type="nucleotide sequence ID" value="NZ_CP063169.1"/>
</dbReference>
<dbReference type="InterPro" id="IPR042257">
    <property type="entry name" value="DGOK_C"/>
</dbReference>
<dbReference type="InterPro" id="IPR007729">
    <property type="entry name" value="DGOK"/>
</dbReference>
<sequence length="304" mass="31303">MEPALLTVDWGTTSVRLTAVAADGTVLGSTHSHEGILTVGQEPSAYTLTLDRLAGSWAATRPAVIACGMVGSAKGWREAPYLPTPVDLLDGAPLTEVAGPWGPVHLVPGVCTHGGVMRGEETQLLGLVLAGHRDGVVALPGTHTKWALLTDGSLTGFHTAMTGELFALLTTHGTLAQVVGSQAPEAPDWPAFEMGVHHGLAGAGLGAAALAFGVRARALLEQVPPERVREELSGVLIGSEIAGALHWLGDQPETVSVVASAGLTDRYRRALTLAGVRAEPAPEDVTSSALVHLARQAGLIEGAH</sequence>
<dbReference type="KEGG" id="halt:IM660_01240"/>
<name>A0A7M1SW45_9MICO</name>
<organism evidence="1 2">
    <name type="scientific">Ruania alkalisoli</name>
    <dbReference type="NCBI Taxonomy" id="2779775"/>
    <lineage>
        <taxon>Bacteria</taxon>
        <taxon>Bacillati</taxon>
        <taxon>Actinomycetota</taxon>
        <taxon>Actinomycetes</taxon>
        <taxon>Micrococcales</taxon>
        <taxon>Ruaniaceae</taxon>
        <taxon>Ruania</taxon>
    </lineage>
</organism>
<dbReference type="Gene3D" id="3.30.420.310">
    <property type="entry name" value="2-keto-3-deoxy-galactonokinase, C-terminal domain"/>
    <property type="match status" value="1"/>
</dbReference>
<dbReference type="GO" id="GO:0008671">
    <property type="term" value="F:2-dehydro-3-deoxygalactonokinase activity"/>
    <property type="evidence" value="ECO:0007669"/>
    <property type="project" value="InterPro"/>
</dbReference>
<evidence type="ECO:0000313" key="2">
    <source>
        <dbReference type="Proteomes" id="UP000593758"/>
    </source>
</evidence>
<reference evidence="1 2" key="1">
    <citation type="submission" date="2020-10" db="EMBL/GenBank/DDBJ databases">
        <title>Haloactinobacterium sp. RN3S43, a bacterium isolated from saline soil.</title>
        <authorList>
            <person name="Sun J.-Q."/>
        </authorList>
    </citation>
    <scope>NUCLEOTIDE SEQUENCE [LARGE SCALE GENOMIC DNA]</scope>
    <source>
        <strain evidence="1 2">RN3S43</strain>
    </source>
</reference>
<keyword evidence="1" id="KW-0418">Kinase</keyword>
<dbReference type="Gene3D" id="3.30.420.300">
    <property type="entry name" value="2-keto-3-deoxy-galactonokinase, substrate binding domain"/>
    <property type="match status" value="1"/>
</dbReference>
<dbReference type="AlphaFoldDB" id="A0A7M1SW45"/>
<dbReference type="InterPro" id="IPR042258">
    <property type="entry name" value="DGOK_N"/>
</dbReference>
<protein>
    <submittedName>
        <fullName evidence="1">2-dehydro-3-deoxygalactonokinase</fullName>
    </submittedName>
</protein>
<dbReference type="EMBL" id="CP063169">
    <property type="protein sequence ID" value="QOR70972.1"/>
    <property type="molecule type" value="Genomic_DNA"/>
</dbReference>
<evidence type="ECO:0000313" key="1">
    <source>
        <dbReference type="EMBL" id="QOR70972.1"/>
    </source>
</evidence>
<dbReference type="GO" id="GO:0034194">
    <property type="term" value="P:D-galactonate catabolic process"/>
    <property type="evidence" value="ECO:0007669"/>
    <property type="project" value="InterPro"/>
</dbReference>
<accession>A0A7M1SW45</accession>
<keyword evidence="1" id="KW-0808">Transferase</keyword>
<proteinExistence type="predicted"/>
<dbReference type="Pfam" id="PF05035">
    <property type="entry name" value="DGOK"/>
    <property type="match status" value="1"/>
</dbReference>